<dbReference type="AlphaFoldDB" id="A0A7X6L8T9"/>
<organism evidence="3 4">
    <name type="scientific">Nocardia gamkensis</name>
    <dbReference type="NCBI Taxonomy" id="352869"/>
    <lineage>
        <taxon>Bacteria</taxon>
        <taxon>Bacillati</taxon>
        <taxon>Actinomycetota</taxon>
        <taxon>Actinomycetes</taxon>
        <taxon>Mycobacteriales</taxon>
        <taxon>Nocardiaceae</taxon>
        <taxon>Nocardia</taxon>
    </lineage>
</organism>
<evidence type="ECO:0000313" key="3">
    <source>
        <dbReference type="EMBL" id="NKY29839.1"/>
    </source>
</evidence>
<dbReference type="InterPro" id="IPR038670">
    <property type="entry name" value="HslJ-like_sf"/>
</dbReference>
<dbReference type="Gene3D" id="2.40.128.270">
    <property type="match status" value="2"/>
</dbReference>
<reference evidence="3 4" key="1">
    <citation type="submission" date="2020-04" db="EMBL/GenBank/DDBJ databases">
        <title>MicrobeNet Type strains.</title>
        <authorList>
            <person name="Nicholson A.C."/>
        </authorList>
    </citation>
    <scope>NUCLEOTIDE SEQUENCE [LARGE SCALE GENOMIC DNA]</scope>
    <source>
        <strain evidence="3 4">DSM 44956</strain>
    </source>
</reference>
<dbReference type="RefSeq" id="WP_062973674.1">
    <property type="nucleotide sequence ID" value="NZ_JAAXOS010000014.1"/>
</dbReference>
<proteinExistence type="predicted"/>
<comment type="caution">
    <text evidence="3">The sequence shown here is derived from an EMBL/GenBank/DDBJ whole genome shotgun (WGS) entry which is preliminary data.</text>
</comment>
<feature type="signal peptide" evidence="1">
    <location>
        <begin position="1"/>
        <end position="20"/>
    </location>
</feature>
<dbReference type="PANTHER" id="PTHR35535">
    <property type="entry name" value="HEAT SHOCK PROTEIN HSLJ"/>
    <property type="match status" value="1"/>
</dbReference>
<gene>
    <name evidence="3" type="ORF">HGB38_27050</name>
</gene>
<dbReference type="PROSITE" id="PS51257">
    <property type="entry name" value="PROKAR_LIPOPROTEIN"/>
    <property type="match status" value="1"/>
</dbReference>
<protein>
    <submittedName>
        <fullName evidence="3">META domain-containing protein</fullName>
    </submittedName>
</protein>
<dbReference type="Proteomes" id="UP000540698">
    <property type="component" value="Unassembled WGS sequence"/>
</dbReference>
<accession>A0A7X6L8T9</accession>
<keyword evidence="4" id="KW-1185">Reference proteome</keyword>
<feature type="domain" description="DUF306" evidence="2">
    <location>
        <begin position="39"/>
        <end position="133"/>
    </location>
</feature>
<dbReference type="InterPro" id="IPR053147">
    <property type="entry name" value="Hsp_HslJ-like"/>
</dbReference>
<name>A0A7X6L8T9_9NOCA</name>
<evidence type="ECO:0000259" key="2">
    <source>
        <dbReference type="Pfam" id="PF03724"/>
    </source>
</evidence>
<sequence length="260" mass="27000">MAALFARSGPLVLLALCTVAACSSGEPGRGADEPTPVGRTFLSTGVEGTPIPGGGPLTISFTEGRVAADAGCNKFTGAASLDDQVLHVSGLATTLMACEDDRRGADEWLSGLLNSQPTWRLDDSRLTLHGPDRTVSLIDKKVAQPDKPIVGTPWLVTALITDNSQIRSRALDEAQPTLTIAADDSVSGGAGCNRMTGSAQVSGTRITFRIATTKMLCSPEVMEVEQAVLRTLDGTATATVDADTLTLRNDNGAGLVLHAQ</sequence>
<dbReference type="EMBL" id="JAAXOS010000014">
    <property type="protein sequence ID" value="NKY29839.1"/>
    <property type="molecule type" value="Genomic_DNA"/>
</dbReference>
<feature type="domain" description="DUF306" evidence="2">
    <location>
        <begin position="149"/>
        <end position="255"/>
    </location>
</feature>
<evidence type="ECO:0000313" key="4">
    <source>
        <dbReference type="Proteomes" id="UP000540698"/>
    </source>
</evidence>
<keyword evidence="1" id="KW-0732">Signal</keyword>
<dbReference type="Pfam" id="PF03724">
    <property type="entry name" value="META"/>
    <property type="match status" value="2"/>
</dbReference>
<dbReference type="InterPro" id="IPR005184">
    <property type="entry name" value="DUF306_Meta_HslJ"/>
</dbReference>
<feature type="chain" id="PRO_5039445611" evidence="1">
    <location>
        <begin position="21"/>
        <end position="260"/>
    </location>
</feature>
<dbReference type="PANTHER" id="PTHR35535:SF1">
    <property type="entry name" value="HEAT SHOCK PROTEIN HSLJ"/>
    <property type="match status" value="1"/>
</dbReference>
<evidence type="ECO:0000256" key="1">
    <source>
        <dbReference type="SAM" id="SignalP"/>
    </source>
</evidence>